<dbReference type="EMBL" id="CAFBNL010000004">
    <property type="protein sequence ID" value="CAB4941952.1"/>
    <property type="molecule type" value="Genomic_DNA"/>
</dbReference>
<evidence type="ECO:0000259" key="1">
    <source>
        <dbReference type="Pfam" id="PF06634"/>
    </source>
</evidence>
<reference evidence="2" key="1">
    <citation type="submission" date="2020-05" db="EMBL/GenBank/DDBJ databases">
        <authorList>
            <person name="Chiriac C."/>
            <person name="Salcher M."/>
            <person name="Ghai R."/>
            <person name="Kavagutti S V."/>
        </authorList>
    </citation>
    <scope>NUCLEOTIDE SEQUENCE</scope>
</reference>
<organism evidence="2">
    <name type="scientific">freshwater metagenome</name>
    <dbReference type="NCBI Taxonomy" id="449393"/>
    <lineage>
        <taxon>unclassified sequences</taxon>
        <taxon>metagenomes</taxon>
        <taxon>ecological metagenomes</taxon>
    </lineage>
</organism>
<dbReference type="InterPro" id="IPR009537">
    <property type="entry name" value="DUF1156"/>
</dbReference>
<protein>
    <submittedName>
        <fullName evidence="2">Unannotated protein</fullName>
    </submittedName>
</protein>
<gene>
    <name evidence="2" type="ORF">UFOPK3789_00136</name>
</gene>
<dbReference type="Pfam" id="PF06634">
    <property type="entry name" value="DUF1156"/>
    <property type="match status" value="1"/>
</dbReference>
<evidence type="ECO:0000313" key="2">
    <source>
        <dbReference type="EMBL" id="CAB4941952.1"/>
    </source>
</evidence>
<dbReference type="AlphaFoldDB" id="A0A6J7JIJ0"/>
<proteinExistence type="predicted"/>
<accession>A0A6J7JIJ0</accession>
<name>A0A6J7JIJ0_9ZZZZ</name>
<feature type="domain" description="DUF1156" evidence="1">
    <location>
        <begin position="11"/>
        <end position="83"/>
    </location>
</feature>
<sequence length="918" mass="100775">MTYKKKLIEVAIPLAKINEESAKQKTMGAAPHPQNLHRWWARRPLAAARAVLFAQLVDDPSALSEQFPTEEAQEVERKRLFDIIERLVVWENTNDQALLAEAHAEILKSCDGDLPNVLDPFGGGGAIPLESLRLGLPTFTGDLNPVAVLIQRAMFEVPQRFGGNGPVHPDARISRALWAGAEGLAADVDAYGRWMQQEAKSRIGKYYPDVVLEDGSKATPIAWIWARTVKSPDPSWPGHVPLVRSWVLSKKPGKPTVWVEPIIDRESKTIRYEVRTGGTPGEASVERGKGTCIATGVLMTGDYIKAEGCAGRIGQRLLAVVGESPGGRVYCSPDLDQENSARVDVPDDIPLGKIGIDPRNIWVTLYGLDEWWKLFTPRQLVALTTFSDLIENARERIESDAVASGLDLDGVRLRDGGTGATAYADGVITYLAFVIDRSADYWSSICSWHASNSQVRETFARQAIPMTWDYAEANPFSGRMGSWESMLKTTVRAIPTLHTPIAGETAQRDARARIAEVGTCLISTDPPYYDNISYADLSDFFFVWLRRNLADVWPDEASTLLTPKAEELIANQYRAGSKKAANEYFESGMQEVFAEAARKADPRFPAAIFYAFKAAEDSSDGLVSTGWETFLNGLLHAGYAITATWPVRTELANKIGSKANMLASSIVLACRPREVTAAMATRGEFIGALRAEMIPAVRLLQKENIAPVDMAQSAMGPGIAIFSRYPKVVEADGSSMSVRTALSLINEVLAEALSGEESEFDADTRFALTWFEQFGHNPGPAGDAITLATAKNTSVAGVETSGIASSRDGKFRLLERDELDESWDPASDSRLTVWESTQYLIRALDDSETSAADLLRRIGQGFGERARQLAYLLYGICDRNKWAQEAGAYNMLVTAWPEIERLAGDSHVEGPVDDDRLF</sequence>